<organism evidence="1 2">
    <name type="scientific">Undibacterium luofuense</name>
    <dbReference type="NCBI Taxonomy" id="2828733"/>
    <lineage>
        <taxon>Bacteria</taxon>
        <taxon>Pseudomonadati</taxon>
        <taxon>Pseudomonadota</taxon>
        <taxon>Betaproteobacteria</taxon>
        <taxon>Burkholderiales</taxon>
        <taxon>Oxalobacteraceae</taxon>
        <taxon>Undibacterium</taxon>
    </lineage>
</organism>
<name>A0A941DND0_9BURK</name>
<dbReference type="Proteomes" id="UP000680067">
    <property type="component" value="Unassembled WGS sequence"/>
</dbReference>
<gene>
    <name evidence="1" type="ORF">KDM89_03370</name>
</gene>
<evidence type="ECO:0000313" key="1">
    <source>
        <dbReference type="EMBL" id="MBR7781171.1"/>
    </source>
</evidence>
<keyword evidence="2" id="KW-1185">Reference proteome</keyword>
<protein>
    <submittedName>
        <fullName evidence="1">DUF2946 family protein</fullName>
    </submittedName>
</protein>
<dbReference type="InterPro" id="IPR021332">
    <property type="entry name" value="DUF2944"/>
</dbReference>
<proteinExistence type="predicted"/>
<reference evidence="1" key="1">
    <citation type="submission" date="2021-04" db="EMBL/GenBank/DDBJ databases">
        <title>novel species isolated from subtropical streams in China.</title>
        <authorList>
            <person name="Lu H."/>
        </authorList>
    </citation>
    <scope>NUCLEOTIDE SEQUENCE</scope>
    <source>
        <strain evidence="1">LFS511W</strain>
    </source>
</reference>
<dbReference type="EMBL" id="JAGSPN010000001">
    <property type="protein sequence ID" value="MBR7781171.1"/>
    <property type="molecule type" value="Genomic_DNA"/>
</dbReference>
<evidence type="ECO:0000313" key="2">
    <source>
        <dbReference type="Proteomes" id="UP000680067"/>
    </source>
</evidence>
<accession>A0A941DND0</accession>
<sequence length="197" mass="22190">MDDIVKAAMLKWPDVPDCYGWLALDARGQWRMRDEACQRTGGAGDIIRNPALQAFIGRNYQSDEAGNWYFQNGPQRVFVELEVCPWICSLTPEGIRLHTGAALTSISAVLIDEQQRFYLTGENKLCLLDDRDTELLINCIQAESPENALEVLDIWLENPAGGSLHVRLPGQRNTLPVQFAKTTEMQAQFPYIRKPAP</sequence>
<dbReference type="Pfam" id="PF11161">
    <property type="entry name" value="DUF2944"/>
    <property type="match status" value="1"/>
</dbReference>
<comment type="caution">
    <text evidence="1">The sequence shown here is derived from an EMBL/GenBank/DDBJ whole genome shotgun (WGS) entry which is preliminary data.</text>
</comment>
<dbReference type="AlphaFoldDB" id="A0A941DND0"/>